<dbReference type="Pfam" id="PF08892">
    <property type="entry name" value="YqcI_YcgG"/>
    <property type="match status" value="1"/>
</dbReference>
<accession>A0A9X1RW65</accession>
<name>A0A9X1RW65_9FLAO</name>
<comment type="caution">
    <text evidence="1">The sequence shown here is derived from an EMBL/GenBank/DDBJ whole genome shotgun (WGS) entry which is preliminary data.</text>
</comment>
<evidence type="ECO:0000313" key="2">
    <source>
        <dbReference type="Proteomes" id="UP001139414"/>
    </source>
</evidence>
<dbReference type="EMBL" id="JAJBZG010000002">
    <property type="protein sequence ID" value="MCB7480561.1"/>
    <property type="molecule type" value="Genomic_DNA"/>
</dbReference>
<gene>
    <name evidence="1" type="ORF">LGQ90_04720</name>
</gene>
<protein>
    <submittedName>
        <fullName evidence="1">YqcI/YcgG family protein</fullName>
    </submittedName>
</protein>
<reference evidence="1" key="1">
    <citation type="submission" date="2021-10" db="EMBL/GenBank/DDBJ databases">
        <title>Gramella sp. ASW11-100T, isolated from marine sediment.</title>
        <authorList>
            <person name="Xia C."/>
        </authorList>
    </citation>
    <scope>NUCLEOTIDE SEQUENCE</scope>
    <source>
        <strain evidence="1">ASW11-100</strain>
    </source>
</reference>
<proteinExistence type="predicted"/>
<dbReference type="PANTHER" id="PTHR40045">
    <property type="entry name" value="YCGG FAMILY PROTEIN"/>
    <property type="match status" value="1"/>
</dbReference>
<evidence type="ECO:0000313" key="1">
    <source>
        <dbReference type="EMBL" id="MCB7480561.1"/>
    </source>
</evidence>
<dbReference type="AlphaFoldDB" id="A0A9X1RW65"/>
<keyword evidence="2" id="KW-1185">Reference proteome</keyword>
<sequence>MKTNLEKKYSQWILEEDHPCIMSQTVFSQENVIVRDYSKIGFPTTTQRLLKDLKYYIKNYDFESNDFQSFIAVFSDSKIVDEDEFELVLWKQLSDLNKTDNHAWDPSVSNDPEDENFSFSLAGHAFYVVGMHPKSSRKARRSPYPSIAFNLHIQFEKLREMGAYHKVRDKIRERDIHLQGSINPMLEDFGESSEAKQYSGKATGEEWVCPFLNKSLLNKF</sequence>
<dbReference type="NCBIfam" id="NF041366">
    <property type="entry name" value="GntA_guanitoxin"/>
    <property type="match status" value="1"/>
</dbReference>
<dbReference type="Proteomes" id="UP001139414">
    <property type="component" value="Unassembled WGS sequence"/>
</dbReference>
<dbReference type="RefSeq" id="WP_229338688.1">
    <property type="nucleotide sequence ID" value="NZ_JAJBZG010000002.1"/>
</dbReference>
<dbReference type="PANTHER" id="PTHR40045:SF1">
    <property type="entry name" value="YQCI_YCGG FAMILY PROTEIN"/>
    <property type="match status" value="1"/>
</dbReference>
<dbReference type="InterPro" id="IPR014988">
    <property type="entry name" value="Uncharacterised_YqcI/YcgG"/>
</dbReference>
<organism evidence="1 2">
    <name type="scientific">Christiangramia sediminis</name>
    <dbReference type="NCBI Taxonomy" id="2881336"/>
    <lineage>
        <taxon>Bacteria</taxon>
        <taxon>Pseudomonadati</taxon>
        <taxon>Bacteroidota</taxon>
        <taxon>Flavobacteriia</taxon>
        <taxon>Flavobacteriales</taxon>
        <taxon>Flavobacteriaceae</taxon>
        <taxon>Christiangramia</taxon>
    </lineage>
</organism>